<evidence type="ECO:0000313" key="2">
    <source>
        <dbReference type="Proteomes" id="UP000800094"/>
    </source>
</evidence>
<keyword evidence="2" id="KW-1185">Reference proteome</keyword>
<name>A0A6A6IG90_9PLEO</name>
<dbReference type="AlphaFoldDB" id="A0A6A6IG90"/>
<reference evidence="1" key="1">
    <citation type="journal article" date="2020" name="Stud. Mycol.">
        <title>101 Dothideomycetes genomes: a test case for predicting lifestyles and emergence of pathogens.</title>
        <authorList>
            <person name="Haridas S."/>
            <person name="Albert R."/>
            <person name="Binder M."/>
            <person name="Bloem J."/>
            <person name="Labutti K."/>
            <person name="Salamov A."/>
            <person name="Andreopoulos B."/>
            <person name="Baker S."/>
            <person name="Barry K."/>
            <person name="Bills G."/>
            <person name="Bluhm B."/>
            <person name="Cannon C."/>
            <person name="Castanera R."/>
            <person name="Culley D."/>
            <person name="Daum C."/>
            <person name="Ezra D."/>
            <person name="Gonzalez J."/>
            <person name="Henrissat B."/>
            <person name="Kuo A."/>
            <person name="Liang C."/>
            <person name="Lipzen A."/>
            <person name="Lutzoni F."/>
            <person name="Magnuson J."/>
            <person name="Mondo S."/>
            <person name="Nolan M."/>
            <person name="Ohm R."/>
            <person name="Pangilinan J."/>
            <person name="Park H.-J."/>
            <person name="Ramirez L."/>
            <person name="Alfaro M."/>
            <person name="Sun H."/>
            <person name="Tritt A."/>
            <person name="Yoshinaga Y."/>
            <person name="Zwiers L.-H."/>
            <person name="Turgeon B."/>
            <person name="Goodwin S."/>
            <person name="Spatafora J."/>
            <person name="Crous P."/>
            <person name="Grigoriev I."/>
        </authorList>
    </citation>
    <scope>NUCLEOTIDE SEQUENCE</scope>
    <source>
        <strain evidence="1">CBS 122368</strain>
    </source>
</reference>
<organism evidence="1 2">
    <name type="scientific">Trematosphaeria pertusa</name>
    <dbReference type="NCBI Taxonomy" id="390896"/>
    <lineage>
        <taxon>Eukaryota</taxon>
        <taxon>Fungi</taxon>
        <taxon>Dikarya</taxon>
        <taxon>Ascomycota</taxon>
        <taxon>Pezizomycotina</taxon>
        <taxon>Dothideomycetes</taxon>
        <taxon>Pleosporomycetidae</taxon>
        <taxon>Pleosporales</taxon>
        <taxon>Massarineae</taxon>
        <taxon>Trematosphaeriaceae</taxon>
        <taxon>Trematosphaeria</taxon>
    </lineage>
</organism>
<protein>
    <submittedName>
        <fullName evidence="1">Uncharacterized protein</fullName>
    </submittedName>
</protein>
<dbReference type="Proteomes" id="UP000800094">
    <property type="component" value="Unassembled WGS sequence"/>
</dbReference>
<sequence length="59" mass="6415">MHASMPESTTHPQVRFLVACPRSGSTLLVRIFAEAGNWKLTKTQPPICAATTKLSSRCS</sequence>
<evidence type="ECO:0000313" key="1">
    <source>
        <dbReference type="EMBL" id="KAF2249207.1"/>
    </source>
</evidence>
<gene>
    <name evidence="1" type="ORF">BU26DRAFT_519353</name>
</gene>
<dbReference type="EMBL" id="ML987195">
    <property type="protein sequence ID" value="KAF2249207.1"/>
    <property type="molecule type" value="Genomic_DNA"/>
</dbReference>
<dbReference type="RefSeq" id="XP_033684211.1">
    <property type="nucleotide sequence ID" value="XM_033829027.1"/>
</dbReference>
<dbReference type="GeneID" id="54582357"/>
<accession>A0A6A6IG90</accession>
<dbReference type="OrthoDB" id="1694274at2759"/>
<proteinExistence type="predicted"/>